<feature type="region of interest" description="Disordered" evidence="1">
    <location>
        <begin position="1"/>
        <end position="52"/>
    </location>
</feature>
<evidence type="ECO:0000313" key="2">
    <source>
        <dbReference type="EMBL" id="MTE16130.1"/>
    </source>
</evidence>
<dbReference type="Proteomes" id="UP000432464">
    <property type="component" value="Unassembled WGS sequence"/>
</dbReference>
<keyword evidence="3" id="KW-1185">Reference proteome</keyword>
<comment type="caution">
    <text evidence="2">The sequence shown here is derived from an EMBL/GenBank/DDBJ whole genome shotgun (WGS) entry which is preliminary data.</text>
</comment>
<name>A0A6I3L585_9NOCA</name>
<protein>
    <submittedName>
        <fullName evidence="2">Uncharacterized protein</fullName>
    </submittedName>
</protein>
<dbReference type="EMBL" id="WMBB01000013">
    <property type="protein sequence ID" value="MTE16130.1"/>
    <property type="molecule type" value="Genomic_DNA"/>
</dbReference>
<organism evidence="2 3">
    <name type="scientific">Nocardia aurantiaca</name>
    <dbReference type="NCBI Taxonomy" id="2675850"/>
    <lineage>
        <taxon>Bacteria</taxon>
        <taxon>Bacillati</taxon>
        <taxon>Actinomycetota</taxon>
        <taxon>Actinomycetes</taxon>
        <taxon>Mycobacteriales</taxon>
        <taxon>Nocardiaceae</taxon>
        <taxon>Nocardia</taxon>
    </lineage>
</organism>
<gene>
    <name evidence="2" type="ORF">GLP40_25585</name>
</gene>
<proteinExistence type="predicted"/>
<evidence type="ECO:0000256" key="1">
    <source>
        <dbReference type="SAM" id="MobiDB-lite"/>
    </source>
</evidence>
<dbReference type="AlphaFoldDB" id="A0A6I3L585"/>
<reference evidence="2 3" key="1">
    <citation type="submission" date="2019-11" db="EMBL/GenBank/DDBJ databases">
        <title>Nocardia sp. nov. CT2-14 isolated from soil.</title>
        <authorList>
            <person name="Kanchanasin P."/>
            <person name="Tanasupawat S."/>
            <person name="Yuki M."/>
            <person name="Kudo T."/>
        </authorList>
    </citation>
    <scope>NUCLEOTIDE SEQUENCE [LARGE SCALE GENOMIC DNA]</scope>
    <source>
        <strain evidence="2 3">CT2-14</strain>
    </source>
</reference>
<sequence length="137" mass="13780">MGAVALTAACGGNSSPGSTQPQGSSSSLTSTAGKPTTTGGPTTSVNGTTPLNVSDDAAKQLCDMLRPQLSDWRVQGPTLGKISLNATVIQWAAQNGLFLPNDRGVVDRVTAKSCSDVRDQAISALEIPNLAAGLVAG</sequence>
<evidence type="ECO:0000313" key="3">
    <source>
        <dbReference type="Proteomes" id="UP000432464"/>
    </source>
</evidence>
<feature type="compositionally biased region" description="Low complexity" evidence="1">
    <location>
        <begin position="15"/>
        <end position="50"/>
    </location>
</feature>
<accession>A0A6I3L585</accession>